<evidence type="ECO:0000313" key="8">
    <source>
        <dbReference type="Proteomes" id="UP000655225"/>
    </source>
</evidence>
<keyword evidence="4" id="KW-1015">Disulfide bond</keyword>
<evidence type="ECO:0000256" key="1">
    <source>
        <dbReference type="ARBA" id="ARBA00009178"/>
    </source>
</evidence>
<accession>A0A835DG61</accession>
<proteinExistence type="inferred from homology"/>
<dbReference type="GO" id="GO:0019722">
    <property type="term" value="P:calcium-mediated signaling"/>
    <property type="evidence" value="ECO:0007669"/>
    <property type="project" value="TreeGrafter"/>
</dbReference>
<dbReference type="OMA" id="LFSFMHF"/>
<evidence type="ECO:0000256" key="3">
    <source>
        <dbReference type="ARBA" id="ARBA00022729"/>
    </source>
</evidence>
<comment type="caution">
    <text evidence="7">The sequence shown here is derived from an EMBL/GenBank/DDBJ whole genome shotgun (WGS) entry which is preliminary data.</text>
</comment>
<feature type="region of interest" description="Disordered" evidence="5">
    <location>
        <begin position="87"/>
        <end position="116"/>
    </location>
</feature>
<gene>
    <name evidence="7" type="ORF">HHK36_013100</name>
</gene>
<dbReference type="PANTHER" id="PTHR33136">
    <property type="entry name" value="RAPID ALKALINIZATION FACTOR-LIKE"/>
    <property type="match status" value="1"/>
</dbReference>
<keyword evidence="3 6" id="KW-0732">Signal</keyword>
<dbReference type="GO" id="GO:0009506">
    <property type="term" value="C:plasmodesma"/>
    <property type="evidence" value="ECO:0007669"/>
    <property type="project" value="TreeGrafter"/>
</dbReference>
<evidence type="ECO:0000256" key="4">
    <source>
        <dbReference type="ARBA" id="ARBA00023157"/>
    </source>
</evidence>
<protein>
    <submittedName>
        <fullName evidence="7">Uncharacterized protein</fullName>
    </submittedName>
</protein>
<dbReference type="PANTHER" id="PTHR33136:SF4">
    <property type="entry name" value="PROTEIN RALF-LIKE 32"/>
    <property type="match status" value="1"/>
</dbReference>
<dbReference type="Pfam" id="PF05498">
    <property type="entry name" value="RALF"/>
    <property type="match status" value="1"/>
</dbReference>
<evidence type="ECO:0000313" key="7">
    <source>
        <dbReference type="EMBL" id="KAF8402148.1"/>
    </source>
</evidence>
<evidence type="ECO:0000256" key="2">
    <source>
        <dbReference type="ARBA" id="ARBA00022702"/>
    </source>
</evidence>
<dbReference type="InterPro" id="IPR008801">
    <property type="entry name" value="RALF"/>
</dbReference>
<dbReference type="OrthoDB" id="1921542at2759"/>
<name>A0A835DG61_TETSI</name>
<evidence type="ECO:0000256" key="5">
    <source>
        <dbReference type="SAM" id="MobiDB-lite"/>
    </source>
</evidence>
<keyword evidence="2" id="KW-0372">Hormone</keyword>
<feature type="chain" id="PRO_5032796229" evidence="6">
    <location>
        <begin position="27"/>
        <end position="116"/>
    </location>
</feature>
<comment type="similarity">
    <text evidence="1">Belongs to the plant rapid alkalinization factor (RALF) family.</text>
</comment>
<dbReference type="AlphaFoldDB" id="A0A835DG61"/>
<keyword evidence="8" id="KW-1185">Reference proteome</keyword>
<dbReference type="EMBL" id="JABCRI010000008">
    <property type="protein sequence ID" value="KAF8402148.1"/>
    <property type="molecule type" value="Genomic_DNA"/>
</dbReference>
<evidence type="ECO:0000256" key="6">
    <source>
        <dbReference type="SAM" id="SignalP"/>
    </source>
</evidence>
<sequence>MLSNKRPISLFFFLLVITVLSTIVSAAQRSNIAYAPCNGSIAECYEEDEMLMESEISRRFLEEKKYITPGALNKDKPVCRGGASGEAYTKTGGCLPPPANPEDRGCSRYQQCRKGS</sequence>
<reference evidence="7 8" key="1">
    <citation type="submission" date="2020-04" db="EMBL/GenBank/DDBJ databases">
        <title>Plant Genome Project.</title>
        <authorList>
            <person name="Zhang R.-G."/>
        </authorList>
    </citation>
    <scope>NUCLEOTIDE SEQUENCE [LARGE SCALE GENOMIC DNA]</scope>
    <source>
        <strain evidence="7">YNK0</strain>
        <tissue evidence="7">Leaf</tissue>
    </source>
</reference>
<feature type="signal peptide" evidence="6">
    <location>
        <begin position="1"/>
        <end position="26"/>
    </location>
</feature>
<organism evidence="7 8">
    <name type="scientific">Tetracentron sinense</name>
    <name type="common">Spur-leaf</name>
    <dbReference type="NCBI Taxonomy" id="13715"/>
    <lineage>
        <taxon>Eukaryota</taxon>
        <taxon>Viridiplantae</taxon>
        <taxon>Streptophyta</taxon>
        <taxon>Embryophyta</taxon>
        <taxon>Tracheophyta</taxon>
        <taxon>Spermatophyta</taxon>
        <taxon>Magnoliopsida</taxon>
        <taxon>Trochodendrales</taxon>
        <taxon>Trochodendraceae</taxon>
        <taxon>Tetracentron</taxon>
    </lineage>
</organism>
<dbReference type="Proteomes" id="UP000655225">
    <property type="component" value="Unassembled WGS sequence"/>
</dbReference>
<dbReference type="GO" id="GO:0005179">
    <property type="term" value="F:hormone activity"/>
    <property type="evidence" value="ECO:0007669"/>
    <property type="project" value="UniProtKB-KW"/>
</dbReference>